<reference evidence="5 8" key="2">
    <citation type="submission" date="2020-05" db="EMBL/GenBank/DDBJ databases">
        <title>FDA dAtabase for Regulatory Grade micrObial Sequences (FDA-ARGOS): Supporting development and validation of Infectious Disease Dx tests.</title>
        <authorList>
            <person name="Bojja K."/>
            <person name="Kessler A."/>
            <person name="Tallon L."/>
            <person name="Sadzewicz L."/>
            <person name="Zhao X."/>
            <person name="Vavikolanu K."/>
            <person name="Mehta A."/>
            <person name="Aluvathingal J."/>
            <person name="Nadendla S."/>
            <person name="Myers T."/>
            <person name="Yan Y."/>
            <person name="Sichtig H."/>
        </authorList>
    </citation>
    <scope>NUCLEOTIDE SEQUENCE [LARGE SCALE GENOMIC DNA]</scope>
    <source>
        <strain evidence="5 8">FDAARGOS_770</strain>
    </source>
</reference>
<keyword evidence="3" id="KW-0233">DNA recombination</keyword>
<evidence type="ECO:0000313" key="5">
    <source>
        <dbReference type="EMBL" id="QKQ44678.1"/>
    </source>
</evidence>
<dbReference type="SUPFAM" id="SSF56349">
    <property type="entry name" value="DNA breaking-rejoining enzymes"/>
    <property type="match status" value="1"/>
</dbReference>
<dbReference type="InterPro" id="IPR050090">
    <property type="entry name" value="Tyrosine_recombinase_XerCD"/>
</dbReference>
<dbReference type="Gene3D" id="1.10.443.10">
    <property type="entry name" value="Intergrase catalytic core"/>
    <property type="match status" value="1"/>
</dbReference>
<sequence length="379" mass="44517">MASVRYRKRGDSNLWTYEIRSEGKTVAHNSGFKTKKLAESEAEPILQELRLGKRISRDISLVDLYQEWLELKILPSSRSEETKKKYLLRKNTIERLFGNKKVTQIRASEYQRIMNKYGQTVGRNFLGRLNTGIHQSIQMAIADKVLIDDFTQHVELFSSKEQQMTEEKYLHTEKDYLDLLLAVKRKFDYQHSIVPYIVYFLLKTGMRFGELIALTWNEVDFDRGLLKTYRRFNTLTHKFVPPKNKTSIRVVPIDEECIKILQVLKIEQEKANKELGIKNRYKMIFQHYGYIHLVPDIASVNKALSVLLNELDIYPIITTKGARHTYGSYLWHKGFDLGVIAKILGHRDISMLVEVYGHTLEEKIFEEFNQIRDVWKDCS</sequence>
<dbReference type="RefSeq" id="WP_002896712.1">
    <property type="nucleotide sequence ID" value="NZ_CP054570.1"/>
</dbReference>
<dbReference type="EMBL" id="RQZI01000014">
    <property type="protein sequence ID" value="RRC90857.1"/>
    <property type="molecule type" value="Genomic_DNA"/>
</dbReference>
<dbReference type="Gene3D" id="1.10.150.130">
    <property type="match status" value="1"/>
</dbReference>
<dbReference type="Pfam" id="PF00589">
    <property type="entry name" value="Phage_integrase"/>
    <property type="match status" value="1"/>
</dbReference>
<protein>
    <submittedName>
        <fullName evidence="6">Site-specific integrase</fullName>
    </submittedName>
</protein>
<keyword evidence="2" id="KW-0238">DNA-binding</keyword>
<evidence type="ECO:0000313" key="6">
    <source>
        <dbReference type="EMBL" id="RRC90857.1"/>
    </source>
</evidence>
<evidence type="ECO:0000313" key="8">
    <source>
        <dbReference type="Proteomes" id="UP000509459"/>
    </source>
</evidence>
<gene>
    <name evidence="6" type="ORF">EII39_10210</name>
    <name evidence="5" type="ORF">FOC72_08935</name>
</gene>
<dbReference type="PANTHER" id="PTHR30349">
    <property type="entry name" value="PHAGE INTEGRASE-RELATED"/>
    <property type="match status" value="1"/>
</dbReference>
<dbReference type="CDD" id="cd01189">
    <property type="entry name" value="INT_ICEBs1_C_like"/>
    <property type="match status" value="1"/>
</dbReference>
<dbReference type="GO" id="GO:0015074">
    <property type="term" value="P:DNA integration"/>
    <property type="evidence" value="ECO:0007669"/>
    <property type="project" value="InterPro"/>
</dbReference>
<dbReference type="InterPro" id="IPR011010">
    <property type="entry name" value="DNA_brk_join_enz"/>
</dbReference>
<dbReference type="GO" id="GO:0003677">
    <property type="term" value="F:DNA binding"/>
    <property type="evidence" value="ECO:0007669"/>
    <property type="project" value="UniProtKB-KW"/>
</dbReference>
<evidence type="ECO:0000259" key="4">
    <source>
        <dbReference type="PROSITE" id="PS51898"/>
    </source>
</evidence>
<name>A0A3P1S206_STRSA</name>
<accession>A0A3P1S206</accession>
<comment type="similarity">
    <text evidence="1">Belongs to the 'phage' integrase family.</text>
</comment>
<dbReference type="AlphaFoldDB" id="A0A3P1S206"/>
<evidence type="ECO:0000256" key="1">
    <source>
        <dbReference type="ARBA" id="ARBA00008857"/>
    </source>
</evidence>
<evidence type="ECO:0000313" key="7">
    <source>
        <dbReference type="Proteomes" id="UP000277597"/>
    </source>
</evidence>
<dbReference type="InterPro" id="IPR013762">
    <property type="entry name" value="Integrase-like_cat_sf"/>
</dbReference>
<dbReference type="EMBL" id="CP054570">
    <property type="protein sequence ID" value="QKQ44678.1"/>
    <property type="molecule type" value="Genomic_DNA"/>
</dbReference>
<dbReference type="PROSITE" id="PS51898">
    <property type="entry name" value="TYR_RECOMBINASE"/>
    <property type="match status" value="1"/>
</dbReference>
<dbReference type="InterPro" id="IPR002104">
    <property type="entry name" value="Integrase_catalytic"/>
</dbReference>
<dbReference type="InterPro" id="IPR010998">
    <property type="entry name" value="Integrase_recombinase_N"/>
</dbReference>
<feature type="domain" description="Tyr recombinase" evidence="4">
    <location>
        <begin position="165"/>
        <end position="369"/>
    </location>
</feature>
<dbReference type="GO" id="GO:0006310">
    <property type="term" value="P:DNA recombination"/>
    <property type="evidence" value="ECO:0007669"/>
    <property type="project" value="UniProtKB-KW"/>
</dbReference>
<reference evidence="6 7" key="1">
    <citation type="submission" date="2018-11" db="EMBL/GenBank/DDBJ databases">
        <title>Genomes From Bacteria Associated with the Canine Oral Cavity: a Test Case for Automated Genome-Based Taxonomic Assignment.</title>
        <authorList>
            <person name="Coil D.A."/>
            <person name="Jospin G."/>
            <person name="Darling A.E."/>
            <person name="Wallis C."/>
            <person name="Davis I.J."/>
            <person name="Harris S."/>
            <person name="Eisen J.A."/>
            <person name="Holcombe L.J."/>
            <person name="O'Flynn C."/>
        </authorList>
    </citation>
    <scope>NUCLEOTIDE SEQUENCE [LARGE SCALE GENOMIC DNA]</scope>
    <source>
        <strain evidence="6 7">OH953</strain>
    </source>
</reference>
<dbReference type="PANTHER" id="PTHR30349:SF64">
    <property type="entry name" value="PROPHAGE INTEGRASE INTD-RELATED"/>
    <property type="match status" value="1"/>
</dbReference>
<evidence type="ECO:0000256" key="3">
    <source>
        <dbReference type="ARBA" id="ARBA00023172"/>
    </source>
</evidence>
<dbReference type="Proteomes" id="UP000509459">
    <property type="component" value="Chromosome"/>
</dbReference>
<organism evidence="6 7">
    <name type="scientific">Streptococcus sanguinis</name>
    <dbReference type="NCBI Taxonomy" id="1305"/>
    <lineage>
        <taxon>Bacteria</taxon>
        <taxon>Bacillati</taxon>
        <taxon>Bacillota</taxon>
        <taxon>Bacilli</taxon>
        <taxon>Lactobacillales</taxon>
        <taxon>Streptococcaceae</taxon>
        <taxon>Streptococcus</taxon>
    </lineage>
</organism>
<proteinExistence type="inferred from homology"/>
<evidence type="ECO:0000256" key="2">
    <source>
        <dbReference type="ARBA" id="ARBA00023125"/>
    </source>
</evidence>
<dbReference type="Proteomes" id="UP000277597">
    <property type="component" value="Unassembled WGS sequence"/>
</dbReference>